<evidence type="ECO:0000313" key="3">
    <source>
        <dbReference type="Proteomes" id="UP000184231"/>
    </source>
</evidence>
<evidence type="ECO:0000256" key="1">
    <source>
        <dbReference type="SAM" id="SignalP"/>
    </source>
</evidence>
<gene>
    <name evidence="2" type="ORF">SAMN04487911_10410</name>
</gene>
<proteinExistence type="predicted"/>
<reference evidence="2 3" key="1">
    <citation type="submission" date="2016-11" db="EMBL/GenBank/DDBJ databases">
        <authorList>
            <person name="Jaros S."/>
            <person name="Januszkiewicz K."/>
            <person name="Wedrychowicz H."/>
        </authorList>
    </citation>
    <scope>NUCLEOTIDE SEQUENCE [LARGE SCALE GENOMIC DNA]</scope>
    <source>
        <strain evidence="2 3">CGMCC 1.8863</strain>
    </source>
</reference>
<feature type="chain" id="PRO_5012929081" description="DUF4595 domain-containing protein" evidence="1">
    <location>
        <begin position="20"/>
        <end position="258"/>
    </location>
</feature>
<keyword evidence="3" id="KW-1185">Reference proteome</keyword>
<evidence type="ECO:0000313" key="2">
    <source>
        <dbReference type="EMBL" id="SHI62908.1"/>
    </source>
</evidence>
<keyword evidence="1" id="KW-0732">Signal</keyword>
<accession>A0A1M6CQA1</accession>
<name>A0A1M6CQA1_9FLAO</name>
<dbReference type="AlphaFoldDB" id="A0A1M6CQA1"/>
<organism evidence="2 3">
    <name type="scientific">Arenibacter nanhaiticus</name>
    <dbReference type="NCBI Taxonomy" id="558155"/>
    <lineage>
        <taxon>Bacteria</taxon>
        <taxon>Pseudomonadati</taxon>
        <taxon>Bacteroidota</taxon>
        <taxon>Flavobacteriia</taxon>
        <taxon>Flavobacteriales</taxon>
        <taxon>Flavobacteriaceae</taxon>
        <taxon>Arenibacter</taxon>
    </lineage>
</organism>
<dbReference type="Proteomes" id="UP000184231">
    <property type="component" value="Unassembled WGS sequence"/>
</dbReference>
<feature type="signal peptide" evidence="1">
    <location>
        <begin position="1"/>
        <end position="19"/>
    </location>
</feature>
<evidence type="ECO:0008006" key="4">
    <source>
        <dbReference type="Google" id="ProtNLM"/>
    </source>
</evidence>
<sequence>MKRIIYLMTIFTISLLATSCEEDAISYGLKDDNGQEVGQKNILQAITISSVEDPQEDKSVVVSYFTDGPLGPITKKVIPSFLIYKDDGIINVTGEGSSAIIEELYKTPSKVYETGEVLQYDAHGNPERIKFYEEEFDEQLNKDITKAYTAEISYDKTHNPLFYTLQAGGIISILEDLKLNFNLSSKITEILRAKIPFPIHNPSQITYKDEDGETLHILRAKYVYDEESYPTSATITSTYFEGSESEQDTYSASFQYLD</sequence>
<dbReference type="PROSITE" id="PS51257">
    <property type="entry name" value="PROKAR_LIPOPROTEIN"/>
    <property type="match status" value="1"/>
</dbReference>
<dbReference type="EMBL" id="FQYX01000004">
    <property type="protein sequence ID" value="SHI62908.1"/>
    <property type="molecule type" value="Genomic_DNA"/>
</dbReference>
<protein>
    <recommendedName>
        <fullName evidence="4">DUF4595 domain-containing protein</fullName>
    </recommendedName>
</protein>